<dbReference type="Proteomes" id="UP001233999">
    <property type="component" value="Unassembled WGS sequence"/>
</dbReference>
<accession>A0AAD7ZRZ9</accession>
<dbReference type="EMBL" id="JASPKZ010007249">
    <property type="protein sequence ID" value="KAJ9585784.1"/>
    <property type="molecule type" value="Genomic_DNA"/>
</dbReference>
<protein>
    <submittedName>
        <fullName evidence="1">Uncharacterized protein</fullName>
    </submittedName>
</protein>
<name>A0AAD7ZRZ9_DIPPU</name>
<evidence type="ECO:0000313" key="1">
    <source>
        <dbReference type="EMBL" id="KAJ9585784.1"/>
    </source>
</evidence>
<keyword evidence="2" id="KW-1185">Reference proteome</keyword>
<organism evidence="1 2">
    <name type="scientific">Diploptera punctata</name>
    <name type="common">Pacific beetle cockroach</name>
    <dbReference type="NCBI Taxonomy" id="6984"/>
    <lineage>
        <taxon>Eukaryota</taxon>
        <taxon>Metazoa</taxon>
        <taxon>Ecdysozoa</taxon>
        <taxon>Arthropoda</taxon>
        <taxon>Hexapoda</taxon>
        <taxon>Insecta</taxon>
        <taxon>Pterygota</taxon>
        <taxon>Neoptera</taxon>
        <taxon>Polyneoptera</taxon>
        <taxon>Dictyoptera</taxon>
        <taxon>Blattodea</taxon>
        <taxon>Blaberoidea</taxon>
        <taxon>Blaberidae</taxon>
        <taxon>Diplopterinae</taxon>
        <taxon>Diploptera</taxon>
    </lineage>
</organism>
<dbReference type="AlphaFoldDB" id="A0AAD7ZRZ9"/>
<feature type="non-terminal residue" evidence="1">
    <location>
        <position position="57"/>
    </location>
</feature>
<proteinExistence type="predicted"/>
<reference evidence="1" key="1">
    <citation type="journal article" date="2023" name="IScience">
        <title>Live-bearing cockroach genome reveals convergent evolutionary mechanisms linked to viviparity in insects and beyond.</title>
        <authorList>
            <person name="Fouks B."/>
            <person name="Harrison M.C."/>
            <person name="Mikhailova A.A."/>
            <person name="Marchal E."/>
            <person name="English S."/>
            <person name="Carruthers M."/>
            <person name="Jennings E.C."/>
            <person name="Chiamaka E.L."/>
            <person name="Frigard R.A."/>
            <person name="Pippel M."/>
            <person name="Attardo G.M."/>
            <person name="Benoit J.B."/>
            <person name="Bornberg-Bauer E."/>
            <person name="Tobe S.S."/>
        </authorList>
    </citation>
    <scope>NUCLEOTIDE SEQUENCE</scope>
    <source>
        <strain evidence="1">Stay&amp;Tobe</strain>
    </source>
</reference>
<evidence type="ECO:0000313" key="2">
    <source>
        <dbReference type="Proteomes" id="UP001233999"/>
    </source>
</evidence>
<feature type="non-terminal residue" evidence="1">
    <location>
        <position position="1"/>
    </location>
</feature>
<comment type="caution">
    <text evidence="1">The sequence shown here is derived from an EMBL/GenBank/DDBJ whole genome shotgun (WGS) entry which is preliminary data.</text>
</comment>
<sequence length="57" mass="6765">DREAYFVIRVYSCTTNKEKYMNTHTNTFLQYLHALAHTIFSIEFNVEETISGKMFLP</sequence>
<reference evidence="1" key="2">
    <citation type="submission" date="2023-05" db="EMBL/GenBank/DDBJ databases">
        <authorList>
            <person name="Fouks B."/>
        </authorList>
    </citation>
    <scope>NUCLEOTIDE SEQUENCE</scope>
    <source>
        <strain evidence="1">Stay&amp;Tobe</strain>
        <tissue evidence="1">Testes</tissue>
    </source>
</reference>
<gene>
    <name evidence="1" type="ORF">L9F63_002421</name>
</gene>